<dbReference type="AlphaFoldDB" id="A0A2R6XQ19"/>
<evidence type="ECO:0000313" key="2">
    <source>
        <dbReference type="Proteomes" id="UP000244005"/>
    </source>
</evidence>
<sequence>MRKLEPEKIIVHVGRRKLSLSYEDLIIPKLHAENVNLHMFMKFSMRASVNPTDAPVGFSRPCTQNMTLVDSNFVACN</sequence>
<protein>
    <submittedName>
        <fullName evidence="1">Uncharacterized protein</fullName>
    </submittedName>
</protein>
<dbReference type="EMBL" id="KZ772678">
    <property type="protein sequence ID" value="PTQ48203.1"/>
    <property type="molecule type" value="Genomic_DNA"/>
</dbReference>
<keyword evidence="2" id="KW-1185">Reference proteome</keyword>
<organism evidence="1 2">
    <name type="scientific">Marchantia polymorpha</name>
    <name type="common">Common liverwort</name>
    <name type="synonym">Marchantia aquatica</name>
    <dbReference type="NCBI Taxonomy" id="3197"/>
    <lineage>
        <taxon>Eukaryota</taxon>
        <taxon>Viridiplantae</taxon>
        <taxon>Streptophyta</taxon>
        <taxon>Embryophyta</taxon>
        <taxon>Marchantiophyta</taxon>
        <taxon>Marchantiopsida</taxon>
        <taxon>Marchantiidae</taxon>
        <taxon>Marchantiales</taxon>
        <taxon>Marchantiaceae</taxon>
        <taxon>Marchantia</taxon>
    </lineage>
</organism>
<dbReference type="Gramene" id="Mp3g07410.1">
    <property type="protein sequence ID" value="Mp3g07410.1.cds1"/>
    <property type="gene ID" value="Mp3g07410"/>
</dbReference>
<name>A0A2R6XQ19_MARPO</name>
<evidence type="ECO:0000313" key="1">
    <source>
        <dbReference type="EMBL" id="PTQ48203.1"/>
    </source>
</evidence>
<proteinExistence type="predicted"/>
<dbReference type="Proteomes" id="UP000244005">
    <property type="component" value="Unassembled WGS sequence"/>
</dbReference>
<reference evidence="2" key="1">
    <citation type="journal article" date="2017" name="Cell">
        <title>Insights into land plant evolution garnered from the Marchantia polymorpha genome.</title>
        <authorList>
            <person name="Bowman J.L."/>
            <person name="Kohchi T."/>
            <person name="Yamato K.T."/>
            <person name="Jenkins J."/>
            <person name="Shu S."/>
            <person name="Ishizaki K."/>
            <person name="Yamaoka S."/>
            <person name="Nishihama R."/>
            <person name="Nakamura Y."/>
            <person name="Berger F."/>
            <person name="Adam C."/>
            <person name="Aki S.S."/>
            <person name="Althoff F."/>
            <person name="Araki T."/>
            <person name="Arteaga-Vazquez M.A."/>
            <person name="Balasubrmanian S."/>
            <person name="Barry K."/>
            <person name="Bauer D."/>
            <person name="Boehm C.R."/>
            <person name="Briginshaw L."/>
            <person name="Caballero-Perez J."/>
            <person name="Catarino B."/>
            <person name="Chen F."/>
            <person name="Chiyoda S."/>
            <person name="Chovatia M."/>
            <person name="Davies K.M."/>
            <person name="Delmans M."/>
            <person name="Demura T."/>
            <person name="Dierschke T."/>
            <person name="Dolan L."/>
            <person name="Dorantes-Acosta A.E."/>
            <person name="Eklund D.M."/>
            <person name="Florent S.N."/>
            <person name="Flores-Sandoval E."/>
            <person name="Fujiyama A."/>
            <person name="Fukuzawa H."/>
            <person name="Galik B."/>
            <person name="Grimanelli D."/>
            <person name="Grimwood J."/>
            <person name="Grossniklaus U."/>
            <person name="Hamada T."/>
            <person name="Haseloff J."/>
            <person name="Hetherington A.J."/>
            <person name="Higo A."/>
            <person name="Hirakawa Y."/>
            <person name="Hundley H.N."/>
            <person name="Ikeda Y."/>
            <person name="Inoue K."/>
            <person name="Inoue S.I."/>
            <person name="Ishida S."/>
            <person name="Jia Q."/>
            <person name="Kakita M."/>
            <person name="Kanazawa T."/>
            <person name="Kawai Y."/>
            <person name="Kawashima T."/>
            <person name="Kennedy M."/>
            <person name="Kinose K."/>
            <person name="Kinoshita T."/>
            <person name="Kohara Y."/>
            <person name="Koide E."/>
            <person name="Komatsu K."/>
            <person name="Kopischke S."/>
            <person name="Kubo M."/>
            <person name="Kyozuka J."/>
            <person name="Lagercrantz U."/>
            <person name="Lin S.S."/>
            <person name="Lindquist E."/>
            <person name="Lipzen A.M."/>
            <person name="Lu C.W."/>
            <person name="De Luna E."/>
            <person name="Martienssen R.A."/>
            <person name="Minamino N."/>
            <person name="Mizutani M."/>
            <person name="Mizutani M."/>
            <person name="Mochizuki N."/>
            <person name="Monte I."/>
            <person name="Mosher R."/>
            <person name="Nagasaki H."/>
            <person name="Nakagami H."/>
            <person name="Naramoto S."/>
            <person name="Nishitani K."/>
            <person name="Ohtani M."/>
            <person name="Okamoto T."/>
            <person name="Okumura M."/>
            <person name="Phillips J."/>
            <person name="Pollak B."/>
            <person name="Reinders A."/>
            <person name="Rovekamp M."/>
            <person name="Sano R."/>
            <person name="Sawa S."/>
            <person name="Schmid M.W."/>
            <person name="Shirakawa M."/>
            <person name="Solano R."/>
            <person name="Spunde A."/>
            <person name="Suetsugu N."/>
            <person name="Sugano S."/>
            <person name="Sugiyama A."/>
            <person name="Sun R."/>
            <person name="Suzuki Y."/>
            <person name="Takenaka M."/>
            <person name="Takezawa D."/>
            <person name="Tomogane H."/>
            <person name="Tsuzuki M."/>
            <person name="Ueda T."/>
            <person name="Umeda M."/>
            <person name="Ward J.M."/>
            <person name="Watanabe Y."/>
            <person name="Yazaki K."/>
            <person name="Yokoyama R."/>
            <person name="Yoshitake Y."/>
            <person name="Yotsui I."/>
            <person name="Zachgo S."/>
            <person name="Schmutz J."/>
        </authorList>
    </citation>
    <scope>NUCLEOTIDE SEQUENCE [LARGE SCALE GENOMIC DNA]</scope>
    <source>
        <strain evidence="2">Tak-1</strain>
    </source>
</reference>
<gene>
    <name evidence="1" type="ORF">MARPO_0006s0215</name>
</gene>
<accession>A0A2R6XQ19</accession>